<dbReference type="InterPro" id="IPR050765">
    <property type="entry name" value="Riboflavin_Biosynth_HTPR"/>
</dbReference>
<dbReference type="Gene3D" id="3.40.430.10">
    <property type="entry name" value="Dihydrofolate Reductase, subunit A"/>
    <property type="match status" value="1"/>
</dbReference>
<accession>A0A2N9JH11</accession>
<dbReference type="GO" id="GO:0008703">
    <property type="term" value="F:5-amino-6-(5-phosphoribosylamino)uracil reductase activity"/>
    <property type="evidence" value="ECO:0007669"/>
    <property type="project" value="InterPro"/>
</dbReference>
<dbReference type="GO" id="GO:0009231">
    <property type="term" value="P:riboflavin biosynthetic process"/>
    <property type="evidence" value="ECO:0007669"/>
    <property type="project" value="InterPro"/>
</dbReference>
<evidence type="ECO:0000259" key="1">
    <source>
        <dbReference type="Pfam" id="PF01872"/>
    </source>
</evidence>
<evidence type="ECO:0000313" key="2">
    <source>
        <dbReference type="EMBL" id="SPD86815.1"/>
    </source>
</evidence>
<feature type="domain" description="Bacterial bifunctional deaminase-reductase C-terminal" evidence="1">
    <location>
        <begin position="7"/>
        <end position="154"/>
    </location>
</feature>
<dbReference type="AlphaFoldDB" id="A0A2N9JH11"/>
<dbReference type="Proteomes" id="UP000238164">
    <property type="component" value="Chromosome 1"/>
</dbReference>
<dbReference type="InterPro" id="IPR002734">
    <property type="entry name" value="RibDG_C"/>
</dbReference>
<evidence type="ECO:0000313" key="3">
    <source>
        <dbReference type="Proteomes" id="UP000238164"/>
    </source>
</evidence>
<reference evidence="2 3" key="1">
    <citation type="submission" date="2018-02" db="EMBL/GenBank/DDBJ databases">
        <authorList>
            <person name="Cohen D.B."/>
            <person name="Kent A.D."/>
        </authorList>
    </citation>
    <scope>NUCLEOTIDE SEQUENCE [LARGE SCALE GENOMIC DNA]</scope>
    <source>
        <strain evidence="2">1</strain>
    </source>
</reference>
<dbReference type="OrthoDB" id="3427770at2"/>
<name>A0A2N9JH11_9ACTN</name>
<dbReference type="EMBL" id="LT985188">
    <property type="protein sequence ID" value="SPD86815.1"/>
    <property type="molecule type" value="Genomic_DNA"/>
</dbReference>
<gene>
    <name evidence="2" type="ORF">MPLG2_1788</name>
</gene>
<keyword evidence="3" id="KW-1185">Reference proteome</keyword>
<sequence length="187" mass="20250">MSTIYYTATTLDGFLADPDDSLDWLFRQNQEDGGPFGYEAFIANVGAIAMGATTYEWVRSHLAASGEPWPYKQPTWVFTHRDLPLIDGADVRLTNGAVDRVHADLTRAADGTDVWIVGGGALAADFARAGLLDEIVVSIAPVTLGAGRPLLSGRFDLQLLDTGRNVDFVCARYRVVGMLTEDLPDGE</sequence>
<dbReference type="SUPFAM" id="SSF53597">
    <property type="entry name" value="Dihydrofolate reductase-like"/>
    <property type="match status" value="1"/>
</dbReference>
<dbReference type="InterPro" id="IPR024072">
    <property type="entry name" value="DHFR-like_dom_sf"/>
</dbReference>
<protein>
    <submittedName>
        <fullName evidence="2">Deaminase</fullName>
    </submittedName>
</protein>
<dbReference type="Pfam" id="PF01872">
    <property type="entry name" value="RibD_C"/>
    <property type="match status" value="1"/>
</dbReference>
<dbReference type="KEGG" id="mgg:MPLG2_1788"/>
<dbReference type="PANTHER" id="PTHR38011:SF11">
    <property type="entry name" value="2,5-DIAMINO-6-RIBOSYLAMINO-4(3H)-PYRIMIDINONE 5'-PHOSPHATE REDUCTASE"/>
    <property type="match status" value="1"/>
</dbReference>
<proteinExistence type="predicted"/>
<dbReference type="PANTHER" id="PTHR38011">
    <property type="entry name" value="DIHYDROFOLATE REDUCTASE FAMILY PROTEIN (AFU_ORTHOLOGUE AFUA_8G06820)"/>
    <property type="match status" value="1"/>
</dbReference>
<organism evidence="2 3">
    <name type="scientific">Micropruina glycogenica</name>
    <dbReference type="NCBI Taxonomy" id="75385"/>
    <lineage>
        <taxon>Bacteria</taxon>
        <taxon>Bacillati</taxon>
        <taxon>Actinomycetota</taxon>
        <taxon>Actinomycetes</taxon>
        <taxon>Propionibacteriales</taxon>
        <taxon>Nocardioidaceae</taxon>
        <taxon>Micropruina</taxon>
    </lineage>
</organism>
<dbReference type="RefSeq" id="WP_105185691.1">
    <property type="nucleotide sequence ID" value="NZ_BAAAGO010000022.1"/>
</dbReference>